<accession>A0A4U5NX57</accession>
<keyword evidence="4" id="KW-1185">Reference proteome</keyword>
<dbReference type="AlphaFoldDB" id="A0A4U5NX57"/>
<evidence type="ECO:0000313" key="4">
    <source>
        <dbReference type="Proteomes" id="UP000298663"/>
    </source>
</evidence>
<keyword evidence="2" id="KW-1133">Transmembrane helix</keyword>
<evidence type="ECO:0000256" key="2">
    <source>
        <dbReference type="SAM" id="Phobius"/>
    </source>
</evidence>
<dbReference type="Proteomes" id="UP000298663">
    <property type="component" value="Unassembled WGS sequence"/>
</dbReference>
<proteinExistence type="predicted"/>
<evidence type="ECO:0000313" key="3">
    <source>
        <dbReference type="EMBL" id="TKR88179.1"/>
    </source>
</evidence>
<reference evidence="3 4" key="1">
    <citation type="journal article" date="2015" name="Genome Biol.">
        <title>Comparative genomics of Steinernema reveals deeply conserved gene regulatory networks.</title>
        <authorList>
            <person name="Dillman A.R."/>
            <person name="Macchietto M."/>
            <person name="Porter C.F."/>
            <person name="Rogers A."/>
            <person name="Williams B."/>
            <person name="Antoshechkin I."/>
            <person name="Lee M.M."/>
            <person name="Goodwin Z."/>
            <person name="Lu X."/>
            <person name="Lewis E.E."/>
            <person name="Goodrich-Blair H."/>
            <person name="Stock S.P."/>
            <person name="Adams B.J."/>
            <person name="Sternberg P.W."/>
            <person name="Mortazavi A."/>
        </authorList>
    </citation>
    <scope>NUCLEOTIDE SEQUENCE [LARGE SCALE GENOMIC DNA]</scope>
    <source>
        <strain evidence="3 4">ALL</strain>
    </source>
</reference>
<sequence length="202" mass="22074">MDRRVVVPIEPIRGPIAPESPLGSENSDTSLSATSVHDIEFIELFGREFDLAFVSIVLLSLLLAGVILSLLVSGFIIFKYYKALEAPLAKVLKKTSSADLKPKPGDQKGPPSEAQTVGTQKEAANREVIKESTTLFADSSLEPILKTAEDTQVNVLMEVDKTSRASSDPSSIDLAQSAKDVEWTQQSWKEKTDEAVESFEMF</sequence>
<gene>
    <name evidence="3" type="ORF">L596_012464</name>
</gene>
<dbReference type="EMBL" id="AZBU02000003">
    <property type="protein sequence ID" value="TKR88179.1"/>
    <property type="molecule type" value="Genomic_DNA"/>
</dbReference>
<feature type="region of interest" description="Disordered" evidence="1">
    <location>
        <begin position="99"/>
        <end position="123"/>
    </location>
</feature>
<comment type="caution">
    <text evidence="3">The sequence shown here is derived from an EMBL/GenBank/DDBJ whole genome shotgun (WGS) entry which is preliminary data.</text>
</comment>
<reference evidence="3 4" key="2">
    <citation type="journal article" date="2019" name="G3 (Bethesda)">
        <title>Hybrid Assembly of the Genome of the Entomopathogenic Nematode Steinernema carpocapsae Identifies the X-Chromosome.</title>
        <authorList>
            <person name="Serra L."/>
            <person name="Macchietto M."/>
            <person name="Macias-Munoz A."/>
            <person name="McGill C.J."/>
            <person name="Rodriguez I.M."/>
            <person name="Rodriguez B."/>
            <person name="Murad R."/>
            <person name="Mortazavi A."/>
        </authorList>
    </citation>
    <scope>NUCLEOTIDE SEQUENCE [LARGE SCALE GENOMIC DNA]</scope>
    <source>
        <strain evidence="3 4">ALL</strain>
    </source>
</reference>
<name>A0A4U5NX57_STECR</name>
<keyword evidence="2" id="KW-0472">Membrane</keyword>
<feature type="transmembrane region" description="Helical" evidence="2">
    <location>
        <begin position="51"/>
        <end position="78"/>
    </location>
</feature>
<evidence type="ECO:0000256" key="1">
    <source>
        <dbReference type="SAM" id="MobiDB-lite"/>
    </source>
</evidence>
<keyword evidence="2" id="KW-0812">Transmembrane</keyword>
<organism evidence="3 4">
    <name type="scientific">Steinernema carpocapsae</name>
    <name type="common">Entomopathogenic nematode</name>
    <dbReference type="NCBI Taxonomy" id="34508"/>
    <lineage>
        <taxon>Eukaryota</taxon>
        <taxon>Metazoa</taxon>
        <taxon>Ecdysozoa</taxon>
        <taxon>Nematoda</taxon>
        <taxon>Chromadorea</taxon>
        <taxon>Rhabditida</taxon>
        <taxon>Tylenchina</taxon>
        <taxon>Panagrolaimomorpha</taxon>
        <taxon>Strongyloidoidea</taxon>
        <taxon>Steinernematidae</taxon>
        <taxon>Steinernema</taxon>
    </lineage>
</organism>
<protein>
    <submittedName>
        <fullName evidence="3">Uncharacterized protein</fullName>
    </submittedName>
</protein>